<evidence type="ECO:0000313" key="3">
    <source>
        <dbReference type="Proteomes" id="UP000483820"/>
    </source>
</evidence>
<protein>
    <recommendedName>
        <fullName evidence="1">F-box domain-containing protein</fullName>
    </recommendedName>
</protein>
<reference evidence="2 3" key="1">
    <citation type="submission" date="2019-12" db="EMBL/GenBank/DDBJ databases">
        <title>Chromosome-level assembly of the Caenorhabditis remanei genome.</title>
        <authorList>
            <person name="Teterina A.A."/>
            <person name="Willis J.H."/>
            <person name="Phillips P.C."/>
        </authorList>
    </citation>
    <scope>NUCLEOTIDE SEQUENCE [LARGE SCALE GENOMIC DNA]</scope>
    <source>
        <strain evidence="2 3">PX506</strain>
        <tissue evidence="2">Whole organism</tissue>
    </source>
</reference>
<dbReference type="KEGG" id="crq:GCK72_000378"/>
<dbReference type="PANTHER" id="PTHR21503">
    <property type="entry name" value="F-BOX-CONTAINING HYPOTHETICAL PROTEIN C.ELEGANS"/>
    <property type="match status" value="1"/>
</dbReference>
<dbReference type="PROSITE" id="PS50181">
    <property type="entry name" value="FBOX"/>
    <property type="match status" value="1"/>
</dbReference>
<sequence>MPSVNSKPFPIQKLPELAFEAVVRQISTRERLSLTLTSKKTLNLLLALKFPKDQAHTIHFEKDSYGFMALIIVKDHGVEKAHKIHFGCDFYKRGRKIEWADNVFEDWSAVSGSYVEKAQSAYRKIRKLFPACELTLRFVNSQPEDVLQILNAPEFKTWNEVNVYESMTPEAIKLIVDKASLQRRIICHSSHELPRDFYHPKAFDFKVAQYSRAKWATVGQLLSIRGVEMIGLGQTSLRSGDVRVVLKKMLETDYEMCGRLEISVTGGYDQEEVMGDTLRFSVWNGEESTTFATTVVQMNTKIAEIHVFRNLVRICMSSNEDDHKEARRMLTNLRNIIRIDNAMEGAEPGEKRRLQMERDYFNGDLQDALNAFMENRRRHIGNFEFPRLFI</sequence>
<dbReference type="GeneID" id="9801015"/>
<accession>A0A6A5HPG8</accession>
<comment type="caution">
    <text evidence="2">The sequence shown here is derived from an EMBL/GenBank/DDBJ whole genome shotgun (WGS) entry which is preliminary data.</text>
</comment>
<evidence type="ECO:0000259" key="1">
    <source>
        <dbReference type="PROSITE" id="PS50181"/>
    </source>
</evidence>
<evidence type="ECO:0000313" key="2">
    <source>
        <dbReference type="EMBL" id="KAF1768566.1"/>
    </source>
</evidence>
<dbReference type="CTD" id="9801015"/>
<dbReference type="Proteomes" id="UP000483820">
    <property type="component" value="Chromosome I"/>
</dbReference>
<dbReference type="RefSeq" id="XP_053591100.1">
    <property type="nucleotide sequence ID" value="XM_053722455.1"/>
</dbReference>
<dbReference type="PANTHER" id="PTHR21503:SF8">
    <property type="entry name" value="F-BOX ASSOCIATED DOMAIN-CONTAINING PROTEIN-RELATED"/>
    <property type="match status" value="1"/>
</dbReference>
<feature type="domain" description="F-box" evidence="1">
    <location>
        <begin position="8"/>
        <end position="45"/>
    </location>
</feature>
<name>A0A6A5HPG8_CAERE</name>
<organism evidence="2 3">
    <name type="scientific">Caenorhabditis remanei</name>
    <name type="common">Caenorhabditis vulgaris</name>
    <dbReference type="NCBI Taxonomy" id="31234"/>
    <lineage>
        <taxon>Eukaryota</taxon>
        <taxon>Metazoa</taxon>
        <taxon>Ecdysozoa</taxon>
        <taxon>Nematoda</taxon>
        <taxon>Chromadorea</taxon>
        <taxon>Rhabditida</taxon>
        <taxon>Rhabditina</taxon>
        <taxon>Rhabditomorpha</taxon>
        <taxon>Rhabditoidea</taxon>
        <taxon>Rhabditidae</taxon>
        <taxon>Peloderinae</taxon>
        <taxon>Caenorhabditis</taxon>
    </lineage>
</organism>
<proteinExistence type="predicted"/>
<dbReference type="InterPro" id="IPR001810">
    <property type="entry name" value="F-box_dom"/>
</dbReference>
<dbReference type="EMBL" id="WUAV01000001">
    <property type="protein sequence ID" value="KAF1768566.1"/>
    <property type="molecule type" value="Genomic_DNA"/>
</dbReference>
<dbReference type="AlphaFoldDB" id="A0A6A5HPG8"/>
<gene>
    <name evidence="2" type="ORF">GCK72_000378</name>
</gene>